<comment type="caution">
    <text evidence="2">The sequence shown here is derived from an EMBL/GenBank/DDBJ whole genome shotgun (WGS) entry which is preliminary data.</text>
</comment>
<accession>A0A2U1L874</accession>
<organism evidence="2 3">
    <name type="scientific">Artemisia annua</name>
    <name type="common">Sweet wormwood</name>
    <dbReference type="NCBI Taxonomy" id="35608"/>
    <lineage>
        <taxon>Eukaryota</taxon>
        <taxon>Viridiplantae</taxon>
        <taxon>Streptophyta</taxon>
        <taxon>Embryophyta</taxon>
        <taxon>Tracheophyta</taxon>
        <taxon>Spermatophyta</taxon>
        <taxon>Magnoliopsida</taxon>
        <taxon>eudicotyledons</taxon>
        <taxon>Gunneridae</taxon>
        <taxon>Pentapetalae</taxon>
        <taxon>asterids</taxon>
        <taxon>campanulids</taxon>
        <taxon>Asterales</taxon>
        <taxon>Asteraceae</taxon>
        <taxon>Asteroideae</taxon>
        <taxon>Anthemideae</taxon>
        <taxon>Artemisiinae</taxon>
        <taxon>Artemisia</taxon>
    </lineage>
</organism>
<evidence type="ECO:0000313" key="3">
    <source>
        <dbReference type="Proteomes" id="UP000245207"/>
    </source>
</evidence>
<feature type="region of interest" description="Disordered" evidence="1">
    <location>
        <begin position="274"/>
        <end position="319"/>
    </location>
</feature>
<dbReference type="PANTHER" id="PTHR47481">
    <property type="match status" value="1"/>
</dbReference>
<feature type="compositionally biased region" description="Polar residues" evidence="1">
    <location>
        <begin position="228"/>
        <end position="248"/>
    </location>
</feature>
<feature type="compositionally biased region" description="Low complexity" evidence="1">
    <location>
        <begin position="279"/>
        <end position="305"/>
    </location>
</feature>
<feature type="compositionally biased region" description="Polar residues" evidence="1">
    <location>
        <begin position="307"/>
        <end position="319"/>
    </location>
</feature>
<sequence length="319" mass="35361">MALIAAFTTPEKTSHNSHKFGFTLSPTNYGFWKTMIHPFLVTNNLIGYVDGTIPCPATTIEQETTSEKETSTTSQPNPNYPIWIANDAHVRMLIISTISEAAFPHVQGTTTSREVWLSLERAYAPHTSSREYTLKTQLLKIQMKGDETSDAYLNRAKEYADALANIGEAFKEKDLVMLVIAGLREDYNGLKSTLLARQAPTAFHELQGLLSDHDYMIKQSIPVVPSPQAFTTNSSGTPSETGSSQQDPMQALTQLASQLGFNLQPLTQQAQAFNTSYSQNNRGRGRTTNYRGRGRGQNNRPNRGQFNWASNQNTATTFG</sequence>
<evidence type="ECO:0000256" key="1">
    <source>
        <dbReference type="SAM" id="MobiDB-lite"/>
    </source>
</evidence>
<protein>
    <recommendedName>
        <fullName evidence="4">Retrotransposon Copia-like N-terminal domain-containing protein</fullName>
    </recommendedName>
</protein>
<evidence type="ECO:0008006" key="4">
    <source>
        <dbReference type="Google" id="ProtNLM"/>
    </source>
</evidence>
<dbReference type="PANTHER" id="PTHR47481:SF39">
    <property type="entry name" value="TRANSCRIPTION FACTOR INTERACTOR AND REGULATOR CCHC(ZN) FAMILY"/>
    <property type="match status" value="1"/>
</dbReference>
<dbReference type="Proteomes" id="UP000245207">
    <property type="component" value="Unassembled WGS sequence"/>
</dbReference>
<gene>
    <name evidence="2" type="ORF">CTI12_AA517590</name>
</gene>
<name>A0A2U1L874_ARTAN</name>
<feature type="region of interest" description="Disordered" evidence="1">
    <location>
        <begin position="226"/>
        <end position="248"/>
    </location>
</feature>
<dbReference type="STRING" id="35608.A0A2U1L874"/>
<dbReference type="Pfam" id="PF14223">
    <property type="entry name" value="Retrotran_gag_2"/>
    <property type="match status" value="1"/>
</dbReference>
<keyword evidence="3" id="KW-1185">Reference proteome</keyword>
<dbReference type="EMBL" id="PKPP01010912">
    <property type="protein sequence ID" value="PWA45151.1"/>
    <property type="molecule type" value="Genomic_DNA"/>
</dbReference>
<dbReference type="OrthoDB" id="1845088at2759"/>
<proteinExistence type="predicted"/>
<evidence type="ECO:0000313" key="2">
    <source>
        <dbReference type="EMBL" id="PWA45151.1"/>
    </source>
</evidence>
<dbReference type="AlphaFoldDB" id="A0A2U1L874"/>
<reference evidence="2 3" key="1">
    <citation type="journal article" date="2018" name="Mol. Plant">
        <title>The genome of Artemisia annua provides insight into the evolution of Asteraceae family and artemisinin biosynthesis.</title>
        <authorList>
            <person name="Shen Q."/>
            <person name="Zhang L."/>
            <person name="Liao Z."/>
            <person name="Wang S."/>
            <person name="Yan T."/>
            <person name="Shi P."/>
            <person name="Liu M."/>
            <person name="Fu X."/>
            <person name="Pan Q."/>
            <person name="Wang Y."/>
            <person name="Lv Z."/>
            <person name="Lu X."/>
            <person name="Zhang F."/>
            <person name="Jiang W."/>
            <person name="Ma Y."/>
            <person name="Chen M."/>
            <person name="Hao X."/>
            <person name="Li L."/>
            <person name="Tang Y."/>
            <person name="Lv G."/>
            <person name="Zhou Y."/>
            <person name="Sun X."/>
            <person name="Brodelius P.E."/>
            <person name="Rose J.K.C."/>
            <person name="Tang K."/>
        </authorList>
    </citation>
    <scope>NUCLEOTIDE SEQUENCE [LARGE SCALE GENOMIC DNA]</scope>
    <source>
        <strain evidence="3">cv. Huhao1</strain>
        <tissue evidence="2">Leaf</tissue>
    </source>
</reference>